<reference evidence="3" key="1">
    <citation type="submission" date="2023-06" db="EMBL/GenBank/DDBJ databases">
        <title>Genome-scale phylogeny and comparative genomics of the fungal order Sordariales.</title>
        <authorList>
            <consortium name="Lawrence Berkeley National Laboratory"/>
            <person name="Hensen N."/>
            <person name="Bonometti L."/>
            <person name="Westerberg I."/>
            <person name="Brannstrom I.O."/>
            <person name="Guillou S."/>
            <person name="Cros-Aarteil S."/>
            <person name="Calhoun S."/>
            <person name="Haridas S."/>
            <person name="Kuo A."/>
            <person name="Mondo S."/>
            <person name="Pangilinan J."/>
            <person name="Riley R."/>
            <person name="Labutti K."/>
            <person name="Andreopoulos B."/>
            <person name="Lipzen A."/>
            <person name="Chen C."/>
            <person name="Yanf M."/>
            <person name="Daum C."/>
            <person name="Ng V."/>
            <person name="Clum A."/>
            <person name="Steindorff A."/>
            <person name="Ohm R."/>
            <person name="Martin F."/>
            <person name="Silar P."/>
            <person name="Natvig D."/>
            <person name="Lalanne C."/>
            <person name="Gautier V."/>
            <person name="Ament-Velasquez S.L."/>
            <person name="Kruys A."/>
            <person name="Hutchinson M.I."/>
            <person name="Powell A.J."/>
            <person name="Barry K."/>
            <person name="Miller A.N."/>
            <person name="Grigoriev I.V."/>
            <person name="Debuchy R."/>
            <person name="Gladieux P."/>
            <person name="Thoren M.H."/>
            <person name="Johannesson H."/>
        </authorList>
    </citation>
    <scope>NUCLEOTIDE SEQUENCE</scope>
    <source>
        <strain evidence="3">CBS 606.72</strain>
    </source>
</reference>
<evidence type="ECO:0000259" key="1">
    <source>
        <dbReference type="Pfam" id="PF06985"/>
    </source>
</evidence>
<evidence type="ECO:0000313" key="3">
    <source>
        <dbReference type="EMBL" id="KAK0613662.1"/>
    </source>
</evidence>
<protein>
    <submittedName>
        <fullName evidence="3">Heterokaryon incompatibility protein-domain-containing protein</fullName>
    </submittedName>
</protein>
<keyword evidence="4" id="KW-1185">Reference proteome</keyword>
<dbReference type="InterPro" id="IPR010730">
    <property type="entry name" value="HET"/>
</dbReference>
<comment type="caution">
    <text evidence="3">The sequence shown here is derived from an EMBL/GenBank/DDBJ whole genome shotgun (WGS) entry which is preliminary data.</text>
</comment>
<gene>
    <name evidence="3" type="ORF">B0T14DRAFT_591525</name>
</gene>
<proteinExistence type="predicted"/>
<accession>A0AA39WE15</accession>
<dbReference type="PANTHER" id="PTHR10622">
    <property type="entry name" value="HET DOMAIN-CONTAINING PROTEIN"/>
    <property type="match status" value="1"/>
</dbReference>
<dbReference type="InterPro" id="IPR058525">
    <property type="entry name" value="DUF8212"/>
</dbReference>
<dbReference type="Pfam" id="PF06985">
    <property type="entry name" value="HET"/>
    <property type="match status" value="1"/>
</dbReference>
<dbReference type="AlphaFoldDB" id="A0AA39WE15"/>
<feature type="domain" description="DUF8212" evidence="2">
    <location>
        <begin position="224"/>
        <end position="252"/>
    </location>
</feature>
<sequence>MRLINTTTIRLEEFNECEAPPYAILSHTWGNQEVTFHEIRDEPPVWKAGYQKIVETCRLARDSAISYAWVDTCCIDKTSSAELSEAINSMFRWYEKAMTCYAFLSDIPPGTTSSQLTKSRWFSRGWTLQELIAPPCLVFYNSNWEVLATRAQIRDRISDTTGICASYLSDNTKDIHRRLSLASIAQRMSWAAQRQTTRTEDLAYCLLGILGINMPLLYGEGEHSFIRLQEEIIRHTNDHSIFAWNLSTFNLKGSAPAHDPVDHAGMLAPTPRAFVGSRDVVSIETGEDSTPFLLTNRGIQINMRIFREGHSHLPQGSECVDASSLLADGWPSCARLGIFAGFALFSS</sequence>
<dbReference type="EMBL" id="JAULSU010000006">
    <property type="protein sequence ID" value="KAK0613662.1"/>
    <property type="molecule type" value="Genomic_DNA"/>
</dbReference>
<dbReference type="Pfam" id="PF26640">
    <property type="entry name" value="DUF8212"/>
    <property type="match status" value="1"/>
</dbReference>
<organism evidence="3 4">
    <name type="scientific">Immersiella caudata</name>
    <dbReference type="NCBI Taxonomy" id="314043"/>
    <lineage>
        <taxon>Eukaryota</taxon>
        <taxon>Fungi</taxon>
        <taxon>Dikarya</taxon>
        <taxon>Ascomycota</taxon>
        <taxon>Pezizomycotina</taxon>
        <taxon>Sordariomycetes</taxon>
        <taxon>Sordariomycetidae</taxon>
        <taxon>Sordariales</taxon>
        <taxon>Lasiosphaeriaceae</taxon>
        <taxon>Immersiella</taxon>
    </lineage>
</organism>
<dbReference type="Proteomes" id="UP001175000">
    <property type="component" value="Unassembled WGS sequence"/>
</dbReference>
<name>A0AA39WE15_9PEZI</name>
<feature type="domain" description="Heterokaryon incompatibility" evidence="1">
    <location>
        <begin position="22"/>
        <end position="105"/>
    </location>
</feature>
<evidence type="ECO:0000259" key="2">
    <source>
        <dbReference type="Pfam" id="PF26640"/>
    </source>
</evidence>
<dbReference type="PANTHER" id="PTHR10622:SF10">
    <property type="entry name" value="HET DOMAIN-CONTAINING PROTEIN"/>
    <property type="match status" value="1"/>
</dbReference>
<evidence type="ECO:0000313" key="4">
    <source>
        <dbReference type="Proteomes" id="UP001175000"/>
    </source>
</evidence>